<dbReference type="InterPro" id="IPR036598">
    <property type="entry name" value="GOLD_dom_sf"/>
</dbReference>
<gene>
    <name evidence="3" type="primary">C34C12.6</name>
    <name evidence="3" type="ORF">T4D_2705</name>
</gene>
<dbReference type="SUPFAM" id="SSF101576">
    <property type="entry name" value="Supernatant protein factor (SPF), C-terminal domain"/>
    <property type="match status" value="1"/>
</dbReference>
<dbReference type="InterPro" id="IPR036865">
    <property type="entry name" value="CRAL-TRIO_dom_sf"/>
</dbReference>
<dbReference type="EMBL" id="JYDT01000089">
    <property type="protein sequence ID" value="KRY85515.1"/>
    <property type="molecule type" value="Genomic_DNA"/>
</dbReference>
<reference evidence="3 4" key="1">
    <citation type="submission" date="2015-01" db="EMBL/GenBank/DDBJ databases">
        <title>Evolution of Trichinella species and genotypes.</title>
        <authorList>
            <person name="Korhonen P.K."/>
            <person name="Edoardo P."/>
            <person name="Giuseppe L.R."/>
            <person name="Gasser R.B."/>
        </authorList>
    </citation>
    <scope>NUCLEOTIDE SEQUENCE [LARGE SCALE GENOMIC DNA]</scope>
    <source>
        <strain evidence="3">ISS470</strain>
    </source>
</reference>
<name>A0A0V1FHH5_TRIPS</name>
<evidence type="ECO:0000259" key="2">
    <source>
        <dbReference type="PROSITE" id="PS50191"/>
    </source>
</evidence>
<evidence type="ECO:0000256" key="1">
    <source>
        <dbReference type="SAM" id="Phobius"/>
    </source>
</evidence>
<proteinExistence type="predicted"/>
<dbReference type="OrthoDB" id="1434354at2759"/>
<sequence>MTEQNSESQPVSNVVLDFEQHIGIKLPEYFRTEFYVNRWRTGWKNDWNHIKQLIKSYLTNRTAAGLDDPELIEKWTKLPCVARMLPYMRMSIRPMQINLTDNSITVIIMLGNIQFNKLPFVATSRDLTMFYFATGEYILRQVLQQESLTNVQSGVTLVYDLSGLNVMDYANPYSPIMQMFSVGAALIQEYYCDLLNGLYLLNAGTFVKVAVQIMKRVLVPRTLGKISARVVVHLFAILITTGLIGIFVGDKLFLHTTQQEKLFVEVHIISGNETSCKLLQKVSKNVVPVAFGGEWTETDPQVHRTNCCTLNKTFPDSPLRKVLSLPDRTLISIKAQNDHSIIIKTEAKQTILWQLVTSGKIEFSIVHQLGSSTNEEDVVYVIPRLKIVTPLGAAMPDHGKVELNHPGQCIFYFRNVSSTFFRVRIDFAYALCENK</sequence>
<keyword evidence="4" id="KW-1185">Reference proteome</keyword>
<dbReference type="Proteomes" id="UP000054995">
    <property type="component" value="Unassembled WGS sequence"/>
</dbReference>
<keyword evidence="1" id="KW-0472">Membrane</keyword>
<organism evidence="3 4">
    <name type="scientific">Trichinella pseudospiralis</name>
    <name type="common">Parasitic roundworm</name>
    <dbReference type="NCBI Taxonomy" id="6337"/>
    <lineage>
        <taxon>Eukaryota</taxon>
        <taxon>Metazoa</taxon>
        <taxon>Ecdysozoa</taxon>
        <taxon>Nematoda</taxon>
        <taxon>Enoplea</taxon>
        <taxon>Dorylaimia</taxon>
        <taxon>Trichinellida</taxon>
        <taxon>Trichinellidae</taxon>
        <taxon>Trichinella</taxon>
    </lineage>
</organism>
<feature type="domain" description="CRAL-TRIO" evidence="2">
    <location>
        <begin position="85"/>
        <end position="299"/>
    </location>
</feature>
<dbReference type="CDD" id="cd00170">
    <property type="entry name" value="SEC14"/>
    <property type="match status" value="1"/>
</dbReference>
<dbReference type="GO" id="GO:0005737">
    <property type="term" value="C:cytoplasm"/>
    <property type="evidence" value="ECO:0007669"/>
    <property type="project" value="TreeGrafter"/>
</dbReference>
<dbReference type="InterPro" id="IPR001251">
    <property type="entry name" value="CRAL-TRIO_dom"/>
</dbReference>
<dbReference type="SMART" id="SM00516">
    <property type="entry name" value="SEC14"/>
    <property type="match status" value="1"/>
</dbReference>
<keyword evidence="1" id="KW-1133">Transmembrane helix</keyword>
<protein>
    <submittedName>
        <fullName evidence="3">CRAL-TRIO domain-containing protein C34C12.6</fullName>
    </submittedName>
</protein>
<comment type="caution">
    <text evidence="3">The sequence shown here is derived from an EMBL/GenBank/DDBJ whole genome shotgun (WGS) entry which is preliminary data.</text>
</comment>
<dbReference type="PANTHER" id="PTHR23324">
    <property type="entry name" value="SEC14 RELATED PROTEIN"/>
    <property type="match status" value="1"/>
</dbReference>
<accession>A0A0V1FHH5</accession>
<dbReference type="AlphaFoldDB" id="A0A0V1FHH5"/>
<dbReference type="Gene3D" id="3.40.525.10">
    <property type="entry name" value="CRAL-TRIO lipid binding domain"/>
    <property type="match status" value="1"/>
</dbReference>
<evidence type="ECO:0000313" key="3">
    <source>
        <dbReference type="EMBL" id="KRY85515.1"/>
    </source>
</evidence>
<dbReference type="PANTHER" id="PTHR23324:SF87">
    <property type="entry name" value="CRAL-TRIO DOMAIN-CONTAINING PROTEIN C34C12.6"/>
    <property type="match status" value="1"/>
</dbReference>
<feature type="transmembrane region" description="Helical" evidence="1">
    <location>
        <begin position="230"/>
        <end position="249"/>
    </location>
</feature>
<dbReference type="Gene3D" id="2.60.120.680">
    <property type="entry name" value="GOLD domain"/>
    <property type="match status" value="1"/>
</dbReference>
<dbReference type="Pfam" id="PF00650">
    <property type="entry name" value="CRAL_TRIO"/>
    <property type="match status" value="1"/>
</dbReference>
<evidence type="ECO:0000313" key="4">
    <source>
        <dbReference type="Proteomes" id="UP000054995"/>
    </source>
</evidence>
<dbReference type="PROSITE" id="PS50191">
    <property type="entry name" value="CRAL_TRIO"/>
    <property type="match status" value="1"/>
</dbReference>
<dbReference type="InterPro" id="IPR051064">
    <property type="entry name" value="SEC14/CRAL-TRIO_domain"/>
</dbReference>
<dbReference type="SUPFAM" id="SSF52087">
    <property type="entry name" value="CRAL/TRIO domain"/>
    <property type="match status" value="1"/>
</dbReference>
<keyword evidence="1" id="KW-0812">Transmembrane</keyword>